<organism evidence="4 5">
    <name type="scientific">Acer yangbiense</name>
    <dbReference type="NCBI Taxonomy" id="1000413"/>
    <lineage>
        <taxon>Eukaryota</taxon>
        <taxon>Viridiplantae</taxon>
        <taxon>Streptophyta</taxon>
        <taxon>Embryophyta</taxon>
        <taxon>Tracheophyta</taxon>
        <taxon>Spermatophyta</taxon>
        <taxon>Magnoliopsida</taxon>
        <taxon>eudicotyledons</taxon>
        <taxon>Gunneridae</taxon>
        <taxon>Pentapetalae</taxon>
        <taxon>rosids</taxon>
        <taxon>malvids</taxon>
        <taxon>Sapindales</taxon>
        <taxon>Sapindaceae</taxon>
        <taxon>Hippocastanoideae</taxon>
        <taxon>Acereae</taxon>
        <taxon>Acer</taxon>
    </lineage>
</organism>
<dbReference type="PROSITE" id="PS50158">
    <property type="entry name" value="ZF_CCHC"/>
    <property type="match status" value="1"/>
</dbReference>
<dbReference type="Pfam" id="PF13456">
    <property type="entry name" value="RVT_3"/>
    <property type="match status" value="1"/>
</dbReference>
<dbReference type="GO" id="GO:0008270">
    <property type="term" value="F:zinc ion binding"/>
    <property type="evidence" value="ECO:0007669"/>
    <property type="project" value="UniProtKB-KW"/>
</dbReference>
<evidence type="ECO:0000313" key="4">
    <source>
        <dbReference type="EMBL" id="TXG66754.1"/>
    </source>
</evidence>
<dbReference type="PANTHER" id="PTHR31286:SF167">
    <property type="entry name" value="OS09G0268800 PROTEIN"/>
    <property type="match status" value="1"/>
</dbReference>
<dbReference type="EMBL" id="VAHF01000003">
    <property type="protein sequence ID" value="TXG66754.1"/>
    <property type="molecule type" value="Genomic_DNA"/>
</dbReference>
<dbReference type="InterPro" id="IPR040256">
    <property type="entry name" value="At4g02000-like"/>
</dbReference>
<feature type="compositionally biased region" description="Polar residues" evidence="2">
    <location>
        <begin position="328"/>
        <end position="340"/>
    </location>
</feature>
<dbReference type="PANTHER" id="PTHR31286">
    <property type="entry name" value="GLYCINE-RICH CELL WALL STRUCTURAL PROTEIN 1.8-LIKE"/>
    <property type="match status" value="1"/>
</dbReference>
<dbReference type="Proteomes" id="UP000323000">
    <property type="component" value="Chromosome 3"/>
</dbReference>
<evidence type="ECO:0000256" key="2">
    <source>
        <dbReference type="SAM" id="MobiDB-lite"/>
    </source>
</evidence>
<keyword evidence="1" id="KW-0479">Metal-binding</keyword>
<dbReference type="AlphaFoldDB" id="A0A5C7IC62"/>
<dbReference type="Pfam" id="PF14111">
    <property type="entry name" value="DUF4283"/>
    <property type="match status" value="1"/>
</dbReference>
<feature type="region of interest" description="Disordered" evidence="2">
    <location>
        <begin position="249"/>
        <end position="362"/>
    </location>
</feature>
<keyword evidence="5" id="KW-1185">Reference proteome</keyword>
<dbReference type="InterPro" id="IPR002156">
    <property type="entry name" value="RNaseH_domain"/>
</dbReference>
<evidence type="ECO:0000259" key="3">
    <source>
        <dbReference type="PROSITE" id="PS50158"/>
    </source>
</evidence>
<evidence type="ECO:0000256" key="1">
    <source>
        <dbReference type="PROSITE-ProRule" id="PRU00047"/>
    </source>
</evidence>
<dbReference type="InterPro" id="IPR001878">
    <property type="entry name" value="Znf_CCHC"/>
</dbReference>
<gene>
    <name evidence="4" type="ORF">EZV62_008029</name>
</gene>
<keyword evidence="1" id="KW-0863">Zinc-finger</keyword>
<accession>A0A5C7IC62</accession>
<name>A0A5C7IC62_9ROSI</name>
<proteinExistence type="predicted"/>
<evidence type="ECO:0000313" key="5">
    <source>
        <dbReference type="Proteomes" id="UP000323000"/>
    </source>
</evidence>
<dbReference type="InterPro" id="IPR025558">
    <property type="entry name" value="DUF4283"/>
</dbReference>
<feature type="domain" description="CCHC-type" evidence="3">
    <location>
        <begin position="210"/>
        <end position="225"/>
    </location>
</feature>
<dbReference type="GO" id="GO:0003676">
    <property type="term" value="F:nucleic acid binding"/>
    <property type="evidence" value="ECO:0007669"/>
    <property type="project" value="InterPro"/>
</dbReference>
<comment type="caution">
    <text evidence="4">The sequence shown here is derived from an EMBL/GenBank/DDBJ whole genome shotgun (WGS) entry which is preliminary data.</text>
</comment>
<reference evidence="5" key="1">
    <citation type="journal article" date="2019" name="Gigascience">
        <title>De novo genome assembly of the endangered Acer yangbiense, a plant species with extremely small populations endemic to Yunnan Province, China.</title>
        <authorList>
            <person name="Yang J."/>
            <person name="Wariss H.M."/>
            <person name="Tao L."/>
            <person name="Zhang R."/>
            <person name="Yun Q."/>
            <person name="Hollingsworth P."/>
            <person name="Dao Z."/>
            <person name="Luo G."/>
            <person name="Guo H."/>
            <person name="Ma Y."/>
            <person name="Sun W."/>
        </authorList>
    </citation>
    <scope>NUCLEOTIDE SEQUENCE [LARGE SCALE GENOMIC DNA]</scope>
    <source>
        <strain evidence="5">cv. Malutang</strain>
    </source>
</reference>
<dbReference type="GO" id="GO:0004523">
    <property type="term" value="F:RNA-DNA hybrid ribonuclease activity"/>
    <property type="evidence" value="ECO:0007669"/>
    <property type="project" value="InterPro"/>
</dbReference>
<protein>
    <recommendedName>
        <fullName evidence="3">CCHC-type domain-containing protein</fullName>
    </recommendedName>
</protein>
<keyword evidence="1" id="KW-0862">Zinc</keyword>
<feature type="compositionally biased region" description="Basic and acidic residues" evidence="2">
    <location>
        <begin position="423"/>
        <end position="437"/>
    </location>
</feature>
<sequence>MKAEELAMLCSALSIKERERPVGTLDSNLKAKGEHLLSLCLVGKVLHNKLVNKEALINVLSTIWRTNAGVEIEALEGNLFACYFKNLEDRKYVQSGGPWTFDRAIIAFEEPSGTGDIAHMKFNKAEFLVQIHNLPLLCLTEDIGKFLGKMIGEVYDVDLLTAKNVGGTFIRVRVAVSTDELLMRSLRVDLLGTGTVTTMLLRYERLQDYCFNCSKLGHSLIDCAEPGDKTAVITEAQLRLNVWLRSESPPKRFNHRNGPSGRRNWGYQGGQQHINASQDNWRSGPSWSKHDEGGSERQSGNRSWWKDTKLRSQIGIEPNKSIGKGETINASSGKSLTGVNSAAGKPSAAQGRKPSKTEGISINEGKERCNLMEVEPYVCQTRGIEVNNGPPASIQDTRPIEISEDQTIESQSVTKWKRVARGRKGDKGNPDLGENSKLRKRGLIVKEESGDSAAKKVKRSAKIGAEVQPSRESQEEINLGIGNLQDVEAGKEGKLSVREEVQGSWYNRNSFLFNGNKVDTKFTFGWSEKILSSFSRNSTKLPAAIDFPARSPPIWSPPNIGSFKINCIAIPDVRSRKTGIGVTIRNHNGCSVFSCCLLLNAGLHYLTTSSVAILKGLMVGNSLGLLPCSIESDIGFIVNLINSRSHSNFGGGNIICDIINILERVGISSVSLGKKGANKEVSKLARLTLSSGLDHAWKEGRPCRLPICSYPV</sequence>
<feature type="region of interest" description="Disordered" evidence="2">
    <location>
        <begin position="421"/>
        <end position="442"/>
    </location>
</feature>
<feature type="compositionally biased region" description="Polar residues" evidence="2">
    <location>
        <begin position="270"/>
        <end position="286"/>
    </location>
</feature>